<gene>
    <name evidence="1" type="ORF">KDK95_32400</name>
</gene>
<reference evidence="1" key="1">
    <citation type="submission" date="2021-04" db="EMBL/GenBank/DDBJ databases">
        <title>Genome based classification of Actinospica acidithermotolerans sp. nov., an actinobacterium isolated from an Indonesian hot spring.</title>
        <authorList>
            <person name="Kusuma A.B."/>
            <person name="Putra K.E."/>
            <person name="Nafisah S."/>
            <person name="Loh J."/>
            <person name="Nouioui I."/>
            <person name="Goodfellow M."/>
        </authorList>
    </citation>
    <scope>NUCLEOTIDE SEQUENCE</scope>
    <source>
        <strain evidence="1">MGRD01-02</strain>
    </source>
</reference>
<organism evidence="1 2">
    <name type="scientific">Actinospica acidithermotolerans</name>
    <dbReference type="NCBI Taxonomy" id="2828514"/>
    <lineage>
        <taxon>Bacteria</taxon>
        <taxon>Bacillati</taxon>
        <taxon>Actinomycetota</taxon>
        <taxon>Actinomycetes</taxon>
        <taxon>Catenulisporales</taxon>
        <taxon>Actinospicaceae</taxon>
        <taxon>Actinospica</taxon>
    </lineage>
</organism>
<protein>
    <submittedName>
        <fullName evidence="1">Uncharacterized protein</fullName>
    </submittedName>
</protein>
<evidence type="ECO:0000313" key="1">
    <source>
        <dbReference type="EMBL" id="MBR7831051.1"/>
    </source>
</evidence>
<comment type="caution">
    <text evidence="1">The sequence shown here is derived from an EMBL/GenBank/DDBJ whole genome shotgun (WGS) entry which is preliminary data.</text>
</comment>
<dbReference type="AlphaFoldDB" id="A0A941EGV2"/>
<sequence length="90" mass="9874">MEHPEAAPHVRGMLTLITAGENETVPNGVPYGALPLHSLETSEVKTWLEKYKRYSIFVMAGSHFEMKGVPALTVSSSLEDYKAVMKASPL</sequence>
<proteinExistence type="predicted"/>
<dbReference type="Proteomes" id="UP000676325">
    <property type="component" value="Unassembled WGS sequence"/>
</dbReference>
<evidence type="ECO:0000313" key="2">
    <source>
        <dbReference type="Proteomes" id="UP000676325"/>
    </source>
</evidence>
<dbReference type="RefSeq" id="WP_212522170.1">
    <property type="nucleotide sequence ID" value="NZ_JAGSOH010000179.1"/>
</dbReference>
<accession>A0A941EGV2</accession>
<dbReference type="EMBL" id="JAGSOH010000179">
    <property type="protein sequence ID" value="MBR7831051.1"/>
    <property type="molecule type" value="Genomic_DNA"/>
</dbReference>
<name>A0A941EGV2_9ACTN</name>
<keyword evidence="2" id="KW-1185">Reference proteome</keyword>